<name>A0A5B8YK81_9FLAO</name>
<dbReference type="Proteomes" id="UP000321954">
    <property type="component" value="Chromosome"/>
</dbReference>
<feature type="transmembrane region" description="Helical" evidence="2">
    <location>
        <begin position="50"/>
        <end position="69"/>
    </location>
</feature>
<dbReference type="AlphaFoldDB" id="A0A5B8YK81"/>
<keyword evidence="4" id="KW-1185">Reference proteome</keyword>
<dbReference type="EMBL" id="CP042476">
    <property type="protein sequence ID" value="QED36786.1"/>
    <property type="molecule type" value="Genomic_DNA"/>
</dbReference>
<keyword evidence="2" id="KW-1133">Transmembrane helix</keyword>
<gene>
    <name evidence="3" type="ORF">FK178_03260</name>
</gene>
<dbReference type="RefSeq" id="WP_146830951.1">
    <property type="nucleotide sequence ID" value="NZ_CP042476.1"/>
</dbReference>
<feature type="coiled-coil region" evidence="1">
    <location>
        <begin position="120"/>
        <end position="147"/>
    </location>
</feature>
<evidence type="ECO:0000313" key="3">
    <source>
        <dbReference type="EMBL" id="QED36786.1"/>
    </source>
</evidence>
<keyword evidence="2" id="KW-0472">Membrane</keyword>
<evidence type="ECO:0000256" key="2">
    <source>
        <dbReference type="SAM" id="Phobius"/>
    </source>
</evidence>
<keyword evidence="1" id="KW-0175">Coiled coil</keyword>
<protein>
    <submittedName>
        <fullName evidence="3">DUF4179 domain-containing protein</fullName>
    </submittedName>
</protein>
<evidence type="ECO:0000256" key="1">
    <source>
        <dbReference type="SAM" id="Coils"/>
    </source>
</evidence>
<evidence type="ECO:0000313" key="4">
    <source>
        <dbReference type="Proteomes" id="UP000321954"/>
    </source>
</evidence>
<dbReference type="OrthoDB" id="1143801at2"/>
<dbReference type="KEGG" id="anp:FK178_03260"/>
<keyword evidence="2" id="KW-0812">Transmembrane</keyword>
<accession>A0A5B8YK81</accession>
<sequence length="188" mass="21390">MTNKEFDDLFEEADFDIAEPSVGHYDRFVKKLKEKKLPQEHKSGGNLRTLWGPFLAIAAGLLLIIMLAGNFNGVGNLTQNGDLAGLSPEMRETHKFYTNLIKTELAKVKEANTPENEVIVQDALAQMEKLDEDYEKLRKDLKKSGQDKRVIFAMISNLQQRIDLLNNVLEYIESINQLKIPNNENNTI</sequence>
<reference evidence="3 4" key="1">
    <citation type="submission" date="2019-08" db="EMBL/GenBank/DDBJ databases">
        <title>Antarcticibacterium arcticum sp. nov., a bacterium isolated from marine sediment of the Canadian Beaufort Sea.</title>
        <authorList>
            <person name="Lee Y.M."/>
            <person name="Baek K."/>
            <person name="Lee D.-H."/>
            <person name="Shin S.C."/>
            <person name="Jin Y.K."/>
            <person name="Park Y."/>
        </authorList>
    </citation>
    <scope>NUCLEOTIDE SEQUENCE [LARGE SCALE GENOMIC DNA]</scope>
    <source>
        <strain evidence="3 4">PAMC 28998</strain>
    </source>
</reference>
<proteinExistence type="predicted"/>
<organism evidence="3 4">
    <name type="scientific">Antarcticibacterium arcticum</name>
    <dbReference type="NCBI Taxonomy" id="2585771"/>
    <lineage>
        <taxon>Bacteria</taxon>
        <taxon>Pseudomonadati</taxon>
        <taxon>Bacteroidota</taxon>
        <taxon>Flavobacteriia</taxon>
        <taxon>Flavobacteriales</taxon>
        <taxon>Flavobacteriaceae</taxon>
        <taxon>Antarcticibacterium</taxon>
    </lineage>
</organism>